<organism evidence="2 3">
    <name type="scientific">Rhododendron griersonianum</name>
    <dbReference type="NCBI Taxonomy" id="479676"/>
    <lineage>
        <taxon>Eukaryota</taxon>
        <taxon>Viridiplantae</taxon>
        <taxon>Streptophyta</taxon>
        <taxon>Embryophyta</taxon>
        <taxon>Tracheophyta</taxon>
        <taxon>Spermatophyta</taxon>
        <taxon>Magnoliopsida</taxon>
        <taxon>eudicotyledons</taxon>
        <taxon>Gunneridae</taxon>
        <taxon>Pentapetalae</taxon>
        <taxon>asterids</taxon>
        <taxon>Ericales</taxon>
        <taxon>Ericaceae</taxon>
        <taxon>Ericoideae</taxon>
        <taxon>Rhodoreae</taxon>
        <taxon>Rhododendron</taxon>
    </lineage>
</organism>
<sequence>MAILPATAAASRIMAQGRTPLQTLIRRHLLPVQLINGSTGSLLASPELRTLRGPDGDSIENHRSTGSLSSVQFRFGLAADRFGSQARIEARGRPVMIDDDFSDDGDFSDGGDSDDGGFSDDDDGFCSDKYLSDEK</sequence>
<dbReference type="AlphaFoldDB" id="A0AAV6K1D9"/>
<feature type="region of interest" description="Disordered" evidence="1">
    <location>
        <begin position="93"/>
        <end position="135"/>
    </location>
</feature>
<proteinExistence type="predicted"/>
<evidence type="ECO:0000313" key="2">
    <source>
        <dbReference type="EMBL" id="KAG5546248.1"/>
    </source>
</evidence>
<reference evidence="2 3" key="1">
    <citation type="submission" date="2020-08" db="EMBL/GenBank/DDBJ databases">
        <title>Plant Genome Project.</title>
        <authorList>
            <person name="Zhang R.-G."/>
        </authorList>
    </citation>
    <scope>NUCLEOTIDE SEQUENCE [LARGE SCALE GENOMIC DNA]</scope>
    <source>
        <strain evidence="2">WSP0</strain>
        <tissue evidence="2">Leaf</tissue>
    </source>
</reference>
<comment type="caution">
    <text evidence="2">The sequence shown here is derived from an EMBL/GenBank/DDBJ whole genome shotgun (WGS) entry which is preliminary data.</text>
</comment>
<feature type="compositionally biased region" description="Acidic residues" evidence="1">
    <location>
        <begin position="97"/>
        <end position="125"/>
    </location>
</feature>
<dbReference type="EMBL" id="JACTNZ010000006">
    <property type="protein sequence ID" value="KAG5546248.1"/>
    <property type="molecule type" value="Genomic_DNA"/>
</dbReference>
<evidence type="ECO:0000256" key="1">
    <source>
        <dbReference type="SAM" id="MobiDB-lite"/>
    </source>
</evidence>
<accession>A0AAV6K1D9</accession>
<keyword evidence="3" id="KW-1185">Reference proteome</keyword>
<dbReference type="Proteomes" id="UP000823749">
    <property type="component" value="Chromosome 6"/>
</dbReference>
<name>A0AAV6K1D9_9ERIC</name>
<protein>
    <submittedName>
        <fullName evidence="2">Uncharacterized protein</fullName>
    </submittedName>
</protein>
<gene>
    <name evidence="2" type="ORF">RHGRI_018427</name>
</gene>
<evidence type="ECO:0000313" key="3">
    <source>
        <dbReference type="Proteomes" id="UP000823749"/>
    </source>
</evidence>